<evidence type="ECO:0000256" key="5">
    <source>
        <dbReference type="ARBA" id="ARBA00022840"/>
    </source>
</evidence>
<evidence type="ECO:0000256" key="4">
    <source>
        <dbReference type="ARBA" id="ARBA00022806"/>
    </source>
</evidence>
<keyword evidence="7" id="KW-0234">DNA repair</keyword>
<feature type="domain" description="PD-(D/E)XK endonuclease-like" evidence="8">
    <location>
        <begin position="578"/>
        <end position="825"/>
    </location>
</feature>
<keyword evidence="1" id="KW-0547">Nucleotide-binding</keyword>
<dbReference type="InterPro" id="IPR038726">
    <property type="entry name" value="PDDEXK_AddAB-type"/>
</dbReference>
<dbReference type="AlphaFoldDB" id="A0A2T2X0R4"/>
<evidence type="ECO:0000256" key="6">
    <source>
        <dbReference type="ARBA" id="ARBA00023125"/>
    </source>
</evidence>
<evidence type="ECO:0000256" key="2">
    <source>
        <dbReference type="ARBA" id="ARBA00022763"/>
    </source>
</evidence>
<dbReference type="GO" id="GO:0005524">
    <property type="term" value="F:ATP binding"/>
    <property type="evidence" value="ECO:0007669"/>
    <property type="project" value="UniProtKB-KW"/>
</dbReference>
<accession>A0A2T2X0R4</accession>
<dbReference type="Pfam" id="PF12705">
    <property type="entry name" value="PDDEXK_1"/>
    <property type="match status" value="1"/>
</dbReference>
<name>A0A2T2X0R4_SULTH</name>
<evidence type="ECO:0000256" key="1">
    <source>
        <dbReference type="ARBA" id="ARBA00022741"/>
    </source>
</evidence>
<organism evidence="9 10">
    <name type="scientific">Sulfobacillus thermosulfidooxidans</name>
    <dbReference type="NCBI Taxonomy" id="28034"/>
    <lineage>
        <taxon>Bacteria</taxon>
        <taxon>Bacillati</taxon>
        <taxon>Bacillota</taxon>
        <taxon>Clostridia</taxon>
        <taxon>Eubacteriales</taxon>
        <taxon>Clostridiales Family XVII. Incertae Sedis</taxon>
        <taxon>Sulfobacillus</taxon>
    </lineage>
</organism>
<dbReference type="GO" id="GO:0004386">
    <property type="term" value="F:helicase activity"/>
    <property type="evidence" value="ECO:0007669"/>
    <property type="project" value="UniProtKB-KW"/>
</dbReference>
<sequence length="849" mass="97421">MQGFQSGKTYCIKNETSRGRNTGLIKVILGSPRQLQERWLSDYRHGALAGPTIVPNETLAQFLYGLLKARVPQMRQMPRIESLWDFARSLLPQGAKIAPIGMEKALASLLARDLHQELPHQVPGIYLNIIRHVLELRRRQIVLPSFDGIPWPVILRWLEDIWPESLYDEFRVYQYASQAPLVTGDMASLAIYGYVEAHESQWQLLHALSHHYSIIVYTPWLTHYDNSLAEDWIKKWREQGAIFETLPENAKKPRQSAISVRPGTLMLHSIIDQVASRQGENLLLVLGGMDSTSLMRLAQRRGVIFREKNAVLYQAKNVWTAFWRLVQNQGDEATKRLWLEVIEEHGHSASDALGYVHRFSEQLRQIHSWQELVELVDNAARFHDIDDLSRTLTACRDWVIYDQWHIPPRIDLIEELWQLIPFKKSYGSRSGILWAEGLNARMLTAKTIIVAAIHEGTFPRGVVLDSLWIPELAQLYGLPGPDHAHQQDLHLLHVLIESAEQEICWVVPQYDDEKLWWPEGLAPEEEFDGPDQVPISSATRNMAKIRDWYVSHYDSEVLDAYQGMIGQELAEALWPHEVTPTALEQYGTCPLAFFYEQVLGLKSPWDEDLYTISPSVKGQWMHKVLELAVKSEQPITAQLLRQFVEEIAARIPPGNKVLQAVLTHAKDDVVRDLLQVWPLIAPSSTDIVDTEYPLQWTLHTEAGSWQVKSRLDRVDYAKDGTITITDYKTGILKNPDKIAANNLQLPLYYEGMRHHVSEGAIVAQVQGISAKNQFVRRLLSLDDAQDDRALQLVNQIASRVKQGEFFPLPRLQDDPCRICAYVQLCSADIKGIRRRKKAPRDEYWQLWED</sequence>
<keyword evidence="5" id="KW-0067">ATP-binding</keyword>
<keyword evidence="3" id="KW-0378">Hydrolase</keyword>
<dbReference type="GO" id="GO:0016787">
    <property type="term" value="F:hydrolase activity"/>
    <property type="evidence" value="ECO:0007669"/>
    <property type="project" value="UniProtKB-KW"/>
</dbReference>
<dbReference type="EMBL" id="PXYX01000008">
    <property type="protein sequence ID" value="PSR28077.1"/>
    <property type="molecule type" value="Genomic_DNA"/>
</dbReference>
<gene>
    <name evidence="9" type="ORF">C7B47_06295</name>
</gene>
<evidence type="ECO:0000259" key="8">
    <source>
        <dbReference type="Pfam" id="PF12705"/>
    </source>
</evidence>
<proteinExistence type="predicted"/>
<evidence type="ECO:0000313" key="10">
    <source>
        <dbReference type="Proteomes" id="UP000242705"/>
    </source>
</evidence>
<evidence type="ECO:0000256" key="7">
    <source>
        <dbReference type="ARBA" id="ARBA00023204"/>
    </source>
</evidence>
<dbReference type="GO" id="GO:0006281">
    <property type="term" value="P:DNA repair"/>
    <property type="evidence" value="ECO:0007669"/>
    <property type="project" value="UniProtKB-KW"/>
</dbReference>
<keyword evidence="6" id="KW-0238">DNA-binding</keyword>
<dbReference type="Proteomes" id="UP000242705">
    <property type="component" value="Unassembled WGS sequence"/>
</dbReference>
<keyword evidence="4" id="KW-0347">Helicase</keyword>
<reference evidence="9 10" key="1">
    <citation type="journal article" date="2014" name="BMC Genomics">
        <title>Comparison of environmental and isolate Sulfobacillus genomes reveals diverse carbon, sulfur, nitrogen, and hydrogen metabolisms.</title>
        <authorList>
            <person name="Justice N.B."/>
            <person name="Norman A."/>
            <person name="Brown C.T."/>
            <person name="Singh A."/>
            <person name="Thomas B.C."/>
            <person name="Banfield J.F."/>
        </authorList>
    </citation>
    <scope>NUCLEOTIDE SEQUENCE [LARGE SCALE GENOMIC DNA]</scope>
    <source>
        <strain evidence="9">AMDSBA5</strain>
    </source>
</reference>
<keyword evidence="2" id="KW-0227">DNA damage</keyword>
<dbReference type="Gene3D" id="3.90.320.10">
    <property type="match status" value="1"/>
</dbReference>
<evidence type="ECO:0000313" key="9">
    <source>
        <dbReference type="EMBL" id="PSR28077.1"/>
    </source>
</evidence>
<evidence type="ECO:0000256" key="3">
    <source>
        <dbReference type="ARBA" id="ARBA00022801"/>
    </source>
</evidence>
<dbReference type="InterPro" id="IPR011604">
    <property type="entry name" value="PDDEXK-like_dom_sf"/>
</dbReference>
<dbReference type="GO" id="GO:0003677">
    <property type="term" value="F:DNA binding"/>
    <property type="evidence" value="ECO:0007669"/>
    <property type="project" value="UniProtKB-KW"/>
</dbReference>
<protein>
    <recommendedName>
        <fullName evidence="8">PD-(D/E)XK endonuclease-like domain-containing protein</fullName>
    </recommendedName>
</protein>
<comment type="caution">
    <text evidence="9">The sequence shown here is derived from an EMBL/GenBank/DDBJ whole genome shotgun (WGS) entry which is preliminary data.</text>
</comment>